<comment type="caution">
    <text evidence="1">The sequence shown here is derived from an EMBL/GenBank/DDBJ whole genome shotgun (WGS) entry which is preliminary data.</text>
</comment>
<name>A0A0P8DY41_9EURY</name>
<sequence length="90" mass="10327">MVDTFKDGEVLGVTIYEFNHYILNMSKAVQEWLIENALEQYRDRKITIGKAADMVGIPIREMIATAAKTGIPFQYNIDDLQEDFRAAEKL</sequence>
<dbReference type="InterPro" id="IPR005368">
    <property type="entry name" value="UPF0175"/>
</dbReference>
<reference evidence="1 2" key="1">
    <citation type="submission" date="2015-09" db="EMBL/GenBank/DDBJ databases">
        <title>A metagenomics-based metabolic model of nitrate-dependent anaerobic oxidation of methane by Methanoperedens-like archaea.</title>
        <authorList>
            <person name="Arshad A."/>
            <person name="Speth D.R."/>
            <person name="De Graaf R.M."/>
            <person name="Op Den Camp H.J."/>
            <person name="Jetten M.S."/>
            <person name="Welte C.U."/>
        </authorList>
    </citation>
    <scope>NUCLEOTIDE SEQUENCE [LARGE SCALE GENOMIC DNA]</scope>
</reference>
<dbReference type="AlphaFoldDB" id="A0A0P8DY41"/>
<dbReference type="Pfam" id="PF03683">
    <property type="entry name" value="UPF0175"/>
    <property type="match status" value="1"/>
</dbReference>
<proteinExistence type="predicted"/>
<protein>
    <submittedName>
        <fullName evidence="1">Uncharacterized protein</fullName>
    </submittedName>
</protein>
<evidence type="ECO:0000313" key="2">
    <source>
        <dbReference type="Proteomes" id="UP000050360"/>
    </source>
</evidence>
<dbReference type="EMBL" id="LKCM01000214">
    <property type="protein sequence ID" value="KPQ42669.1"/>
    <property type="molecule type" value="Genomic_DNA"/>
</dbReference>
<organism evidence="1 2">
    <name type="scientific">Candidatus Methanoperedens nitratireducens</name>
    <dbReference type="NCBI Taxonomy" id="1392998"/>
    <lineage>
        <taxon>Archaea</taxon>
        <taxon>Methanobacteriati</taxon>
        <taxon>Methanobacteriota</taxon>
        <taxon>Stenosarchaea group</taxon>
        <taxon>Methanomicrobia</taxon>
        <taxon>Methanosarcinales</taxon>
        <taxon>ANME-2 cluster</taxon>
        <taxon>Candidatus Methanoperedentaceae</taxon>
        <taxon>Candidatus Methanoperedens</taxon>
    </lineage>
</organism>
<gene>
    <name evidence="1" type="ORF">MPEBLZ_02776</name>
</gene>
<evidence type="ECO:0000313" key="1">
    <source>
        <dbReference type="EMBL" id="KPQ42669.1"/>
    </source>
</evidence>
<accession>A0A0P8DY41</accession>
<dbReference type="Proteomes" id="UP000050360">
    <property type="component" value="Unassembled WGS sequence"/>
</dbReference>